<sequence>MKLDSLPVSAASTSLYSKSQQKTAENITSPSPAVADSAQKQPPVAIFVTTFLTIFLAEIGDKTQLSTLLMSAESHSPWVVFLGSAAALITTSLLGVLLGSWIASRLSPKTVEKAAGVMLLLISVMLFWDVIH</sequence>
<dbReference type="PANTHER" id="PTHR12608">
    <property type="entry name" value="TRANSMEMBRANE PROTEIN HTP-1 RELATED"/>
    <property type="match status" value="1"/>
</dbReference>
<dbReference type="Pfam" id="PF01169">
    <property type="entry name" value="GDT1"/>
    <property type="match status" value="1"/>
</dbReference>
<protein>
    <recommendedName>
        <fullName evidence="6">GDT1 family protein</fullName>
    </recommendedName>
</protein>
<dbReference type="EMBL" id="JAHHHW010000079">
    <property type="protein sequence ID" value="MBW4432056.1"/>
    <property type="molecule type" value="Genomic_DNA"/>
</dbReference>
<comment type="subcellular location">
    <subcellularLocation>
        <location evidence="1 6">Membrane</location>
        <topology evidence="1 6">Multi-pass membrane protein</topology>
    </subcellularLocation>
</comment>
<evidence type="ECO:0000256" key="5">
    <source>
        <dbReference type="ARBA" id="ARBA00023136"/>
    </source>
</evidence>
<name>A0A9E3LSJ2_9NOST</name>
<evidence type="ECO:0000256" key="2">
    <source>
        <dbReference type="ARBA" id="ARBA00009190"/>
    </source>
</evidence>
<evidence type="ECO:0000313" key="7">
    <source>
        <dbReference type="EMBL" id="MBW4432056.1"/>
    </source>
</evidence>
<keyword evidence="3 6" id="KW-0812">Transmembrane</keyword>
<dbReference type="InterPro" id="IPR036259">
    <property type="entry name" value="MFS_trans_sf"/>
</dbReference>
<organism evidence="7 8">
    <name type="scientific">Pelatocladus maniniholoensis HA4357-MV3</name>
    <dbReference type="NCBI Taxonomy" id="1117104"/>
    <lineage>
        <taxon>Bacteria</taxon>
        <taxon>Bacillati</taxon>
        <taxon>Cyanobacteriota</taxon>
        <taxon>Cyanophyceae</taxon>
        <taxon>Nostocales</taxon>
        <taxon>Nostocaceae</taxon>
        <taxon>Pelatocladus</taxon>
    </lineage>
</organism>
<accession>A0A9E3LSJ2</accession>
<feature type="transmembrane region" description="Helical" evidence="6">
    <location>
        <begin position="114"/>
        <end position="131"/>
    </location>
</feature>
<comment type="similarity">
    <text evidence="2 6">Belongs to the GDT1 family.</text>
</comment>
<dbReference type="Proteomes" id="UP000813215">
    <property type="component" value="Unassembled WGS sequence"/>
</dbReference>
<evidence type="ECO:0000256" key="6">
    <source>
        <dbReference type="RuleBase" id="RU365102"/>
    </source>
</evidence>
<evidence type="ECO:0000256" key="3">
    <source>
        <dbReference type="ARBA" id="ARBA00022692"/>
    </source>
</evidence>
<evidence type="ECO:0000313" key="8">
    <source>
        <dbReference type="Proteomes" id="UP000813215"/>
    </source>
</evidence>
<dbReference type="InterPro" id="IPR001727">
    <property type="entry name" value="GDT1-like"/>
</dbReference>
<evidence type="ECO:0000256" key="4">
    <source>
        <dbReference type="ARBA" id="ARBA00022989"/>
    </source>
</evidence>
<dbReference type="SUPFAM" id="SSF103473">
    <property type="entry name" value="MFS general substrate transporter"/>
    <property type="match status" value="1"/>
</dbReference>
<reference evidence="7" key="2">
    <citation type="journal article" date="2022" name="Microbiol. Resour. Announc.">
        <title>Metagenome Sequencing to Explore Phylogenomics of Terrestrial Cyanobacteria.</title>
        <authorList>
            <person name="Ward R.D."/>
            <person name="Stajich J.E."/>
            <person name="Johansen J.R."/>
            <person name="Huntemann M."/>
            <person name="Clum A."/>
            <person name="Foster B."/>
            <person name="Foster B."/>
            <person name="Roux S."/>
            <person name="Palaniappan K."/>
            <person name="Varghese N."/>
            <person name="Mukherjee S."/>
            <person name="Reddy T.B.K."/>
            <person name="Daum C."/>
            <person name="Copeland A."/>
            <person name="Chen I.A."/>
            <person name="Ivanova N.N."/>
            <person name="Kyrpides N.C."/>
            <person name="Shapiro N."/>
            <person name="Eloe-Fadrosh E.A."/>
            <person name="Pietrasiak N."/>
        </authorList>
    </citation>
    <scope>NUCLEOTIDE SEQUENCE</scope>
    <source>
        <strain evidence="7">HA4357-MV3</strain>
    </source>
</reference>
<gene>
    <name evidence="7" type="ORF">KME28_10080</name>
</gene>
<proteinExistence type="inferred from homology"/>
<dbReference type="AlphaFoldDB" id="A0A9E3LSJ2"/>
<dbReference type="GO" id="GO:0016020">
    <property type="term" value="C:membrane"/>
    <property type="evidence" value="ECO:0007669"/>
    <property type="project" value="UniProtKB-SubCell"/>
</dbReference>
<reference evidence="7" key="1">
    <citation type="submission" date="2021-05" db="EMBL/GenBank/DDBJ databases">
        <authorList>
            <person name="Pietrasiak N."/>
            <person name="Ward R."/>
            <person name="Stajich J.E."/>
            <person name="Kurbessoian T."/>
        </authorList>
    </citation>
    <scope>NUCLEOTIDE SEQUENCE</scope>
    <source>
        <strain evidence="7">HA4357-MV3</strain>
    </source>
</reference>
<dbReference type="PANTHER" id="PTHR12608:SF1">
    <property type="entry name" value="TRANSMEMBRANE PROTEIN 165"/>
    <property type="match status" value="1"/>
</dbReference>
<comment type="caution">
    <text evidence="6">Lacks conserved residue(s) required for the propagation of feature annotation.</text>
</comment>
<keyword evidence="5 6" id="KW-0472">Membrane</keyword>
<comment type="caution">
    <text evidence="7">The sequence shown here is derived from an EMBL/GenBank/DDBJ whole genome shotgun (WGS) entry which is preliminary data.</text>
</comment>
<keyword evidence="4 6" id="KW-1133">Transmembrane helix</keyword>
<dbReference type="GO" id="GO:0046873">
    <property type="term" value="F:metal ion transmembrane transporter activity"/>
    <property type="evidence" value="ECO:0007669"/>
    <property type="project" value="InterPro"/>
</dbReference>
<evidence type="ECO:0000256" key="1">
    <source>
        <dbReference type="ARBA" id="ARBA00004141"/>
    </source>
</evidence>
<feature type="transmembrane region" description="Helical" evidence="6">
    <location>
        <begin position="78"/>
        <end position="102"/>
    </location>
</feature>